<dbReference type="Proteomes" id="UP000319801">
    <property type="component" value="Unassembled WGS sequence"/>
</dbReference>
<gene>
    <name evidence="4" type="ORF">Baya_4888</name>
</gene>
<evidence type="ECO:0000313" key="4">
    <source>
        <dbReference type="EMBL" id="TSK49686.1"/>
    </source>
</evidence>
<evidence type="ECO:0000256" key="2">
    <source>
        <dbReference type="ARBA" id="ARBA00022737"/>
    </source>
</evidence>
<evidence type="ECO:0000256" key="1">
    <source>
        <dbReference type="ARBA" id="ARBA00022574"/>
    </source>
</evidence>
<dbReference type="SMART" id="SM00320">
    <property type="entry name" value="WD40"/>
    <property type="match status" value="4"/>
</dbReference>
<proteinExistence type="predicted"/>
<keyword evidence="1 3" id="KW-0853">WD repeat</keyword>
<dbReference type="OrthoDB" id="5980302at2759"/>
<dbReference type="InterPro" id="IPR051242">
    <property type="entry name" value="WD-EF-hand_domain"/>
</dbReference>
<dbReference type="EMBL" id="VCAZ01000014">
    <property type="protein sequence ID" value="TSK49686.1"/>
    <property type="molecule type" value="Genomic_DNA"/>
</dbReference>
<comment type="caution">
    <text evidence="4">The sequence shown here is derived from an EMBL/GenBank/DDBJ whole genome shotgun (WGS) entry which is preliminary data.</text>
</comment>
<dbReference type="PANTHER" id="PTHR44324:SF4">
    <property type="entry name" value="WD40 REPEAT DOMAIN 95"/>
    <property type="match status" value="1"/>
</dbReference>
<keyword evidence="5" id="KW-1185">Reference proteome</keyword>
<dbReference type="InterPro" id="IPR001680">
    <property type="entry name" value="WD40_rpt"/>
</dbReference>
<reference evidence="4 5" key="1">
    <citation type="journal article" date="2019" name="Genome Biol. Evol.">
        <title>Whole-Genome Sequencing of the Giant Devil Catfish, Bagarius yarrelli.</title>
        <authorList>
            <person name="Jiang W."/>
            <person name="Lv Y."/>
            <person name="Cheng L."/>
            <person name="Yang K."/>
            <person name="Chao B."/>
            <person name="Wang X."/>
            <person name="Li Y."/>
            <person name="Pan X."/>
            <person name="You X."/>
            <person name="Zhang Y."/>
            <person name="Yang J."/>
            <person name="Li J."/>
            <person name="Zhang X."/>
            <person name="Liu S."/>
            <person name="Sun C."/>
            <person name="Yang J."/>
            <person name="Shi Q."/>
        </authorList>
    </citation>
    <scope>NUCLEOTIDE SEQUENCE [LARGE SCALE GENOMIC DNA]</scope>
    <source>
        <strain evidence="4">JWS20170419001</strain>
        <tissue evidence="4">Muscle</tissue>
    </source>
</reference>
<dbReference type="PROSITE" id="PS50082">
    <property type="entry name" value="WD_REPEATS_2"/>
    <property type="match status" value="3"/>
</dbReference>
<feature type="repeat" description="WD" evidence="3">
    <location>
        <begin position="459"/>
        <end position="500"/>
    </location>
</feature>
<name>A0A556TRV0_BAGYA</name>
<dbReference type="Gene3D" id="2.130.10.10">
    <property type="entry name" value="YVTN repeat-like/Quinoprotein amine dehydrogenase"/>
    <property type="match status" value="3"/>
</dbReference>
<evidence type="ECO:0000256" key="3">
    <source>
        <dbReference type="PROSITE-ProRule" id="PRU00221"/>
    </source>
</evidence>
<dbReference type="InterPro" id="IPR019775">
    <property type="entry name" value="WD40_repeat_CS"/>
</dbReference>
<dbReference type="AlphaFoldDB" id="A0A556TRV0"/>
<accession>A0A556TRV0</accession>
<sequence>MMKQSALDPVKVPQCIHTEMRYNYREPVHRPEFRGNISHREAPKGIVPTVVPKHIKNQETLKPLTSYDRHFCGKSTDFTSVLSSLEPEELHHFYKHLPEKGKIETQDVPSLWSELRPVRGATAYSLSRQSRCRGGNVASSGRSYPNEICSEKSLKPDWLERELLRQKHRRHSITFGDIEKFTQHDFHRPCISKFKDEFCTYMQLEYTEKEESVIRGKQAAFTLPASIKPLTHGEPILRIHPSPDGALVTVREDGTVNYWSSKLQLRKNKRVLYERPVGRTPKWATDFITMPQYNKLIIGTGDREIQLYELSSLEPYCQINSLETIPFKLDYCYTGHDECAIVYGDNQLKYIKSISAIVSTSNHEASALVIGCVRPSTNVEQQLKEIKEMCEGKPKKGTVSIGSPQPRASCDQTVFSIYKGVKTFDFCRTHNLLVTGGMDRIIRMWNPYVPGSQPEGSRIVSHKEAVLCCGYSQEFRQVLSCTEASIVKVWDVDTGRQLFEYGGAHGDSAITCMAFDPKGRRFVMSVGWGRRIDVYLKKGHKEDILCIAQCPPSLIATGSYDGEIIVWNVVSGHILCRFLTPLPPHTDHAKGVNRSVLSLVFLKTRALDSIFNSAASLVSSGAEALVFFQLDKSTQIKSPLPSSSDQDIWEEIKSSFYPECGKRLRYEIFKHSNKPLNHGGLKTYQKPRYFEVVNVPTTCKKPDLSLAGIDPFRSDVKTVKELRQHVKE</sequence>
<dbReference type="SUPFAM" id="SSF50978">
    <property type="entry name" value="WD40 repeat-like"/>
    <property type="match status" value="1"/>
</dbReference>
<keyword evidence="2" id="KW-0677">Repeat</keyword>
<dbReference type="InterPro" id="IPR036322">
    <property type="entry name" value="WD40_repeat_dom_sf"/>
</dbReference>
<organism evidence="4 5">
    <name type="scientific">Bagarius yarrelli</name>
    <name type="common">Goonch</name>
    <name type="synonym">Bagrus yarrelli</name>
    <dbReference type="NCBI Taxonomy" id="175774"/>
    <lineage>
        <taxon>Eukaryota</taxon>
        <taxon>Metazoa</taxon>
        <taxon>Chordata</taxon>
        <taxon>Craniata</taxon>
        <taxon>Vertebrata</taxon>
        <taxon>Euteleostomi</taxon>
        <taxon>Actinopterygii</taxon>
        <taxon>Neopterygii</taxon>
        <taxon>Teleostei</taxon>
        <taxon>Ostariophysi</taxon>
        <taxon>Siluriformes</taxon>
        <taxon>Sisoridae</taxon>
        <taxon>Sisorinae</taxon>
        <taxon>Bagarius</taxon>
    </lineage>
</organism>
<protein>
    <submittedName>
        <fullName evidence="4">WD repeat-containing protein 49</fullName>
    </submittedName>
</protein>
<dbReference type="PROSITE" id="PS00678">
    <property type="entry name" value="WD_REPEATS_1"/>
    <property type="match status" value="1"/>
</dbReference>
<dbReference type="InterPro" id="IPR015943">
    <property type="entry name" value="WD40/YVTN_repeat-like_dom_sf"/>
</dbReference>
<dbReference type="PANTHER" id="PTHR44324">
    <property type="entry name" value="WD40 REPEAT DOMAIN 95"/>
    <property type="match status" value="1"/>
</dbReference>
<dbReference type="Pfam" id="PF00400">
    <property type="entry name" value="WD40"/>
    <property type="match status" value="2"/>
</dbReference>
<feature type="repeat" description="WD" evidence="3">
    <location>
        <begin position="537"/>
        <end position="577"/>
    </location>
</feature>
<evidence type="ECO:0000313" key="5">
    <source>
        <dbReference type="Proteomes" id="UP000319801"/>
    </source>
</evidence>
<feature type="repeat" description="WD" evidence="3">
    <location>
        <begin position="421"/>
        <end position="446"/>
    </location>
</feature>